<dbReference type="AlphaFoldDB" id="A0A2G5TSA0"/>
<keyword evidence="4" id="KW-1185">Reference proteome</keyword>
<protein>
    <submittedName>
        <fullName evidence="3">Uncharacterized protein</fullName>
    </submittedName>
</protein>
<feature type="coiled-coil region" evidence="1">
    <location>
        <begin position="318"/>
        <end position="352"/>
    </location>
</feature>
<evidence type="ECO:0000313" key="3">
    <source>
        <dbReference type="EMBL" id="PIC30124.1"/>
    </source>
</evidence>
<evidence type="ECO:0000256" key="2">
    <source>
        <dbReference type="SAM" id="MobiDB-lite"/>
    </source>
</evidence>
<feature type="region of interest" description="Disordered" evidence="2">
    <location>
        <begin position="1"/>
        <end position="51"/>
    </location>
</feature>
<name>A0A2G5TSA0_9PELO</name>
<gene>
    <name evidence="3" type="primary">Cni-W08G11.3</name>
    <name evidence="3" type="synonym">Cnig_chr_V.g21475</name>
    <name evidence="3" type="ORF">B9Z55_021475</name>
</gene>
<proteinExistence type="predicted"/>
<dbReference type="EMBL" id="PDUG01000005">
    <property type="protein sequence ID" value="PIC30124.1"/>
    <property type="molecule type" value="Genomic_DNA"/>
</dbReference>
<evidence type="ECO:0000256" key="1">
    <source>
        <dbReference type="SAM" id="Coils"/>
    </source>
</evidence>
<feature type="coiled-coil region" evidence="1">
    <location>
        <begin position="178"/>
        <end position="254"/>
    </location>
</feature>
<feature type="coiled-coil region" evidence="1">
    <location>
        <begin position="94"/>
        <end position="121"/>
    </location>
</feature>
<accession>A0A2G5TSA0</accession>
<feature type="region of interest" description="Disordered" evidence="2">
    <location>
        <begin position="419"/>
        <end position="484"/>
    </location>
</feature>
<evidence type="ECO:0000313" key="4">
    <source>
        <dbReference type="Proteomes" id="UP000230233"/>
    </source>
</evidence>
<comment type="caution">
    <text evidence="3">The sequence shown here is derived from an EMBL/GenBank/DDBJ whole genome shotgun (WGS) entry which is preliminary data.</text>
</comment>
<dbReference type="OrthoDB" id="5877542at2759"/>
<organism evidence="3 4">
    <name type="scientific">Caenorhabditis nigoni</name>
    <dbReference type="NCBI Taxonomy" id="1611254"/>
    <lineage>
        <taxon>Eukaryota</taxon>
        <taxon>Metazoa</taxon>
        <taxon>Ecdysozoa</taxon>
        <taxon>Nematoda</taxon>
        <taxon>Chromadorea</taxon>
        <taxon>Rhabditida</taxon>
        <taxon>Rhabditina</taxon>
        <taxon>Rhabditomorpha</taxon>
        <taxon>Rhabditoidea</taxon>
        <taxon>Rhabditidae</taxon>
        <taxon>Peloderinae</taxon>
        <taxon>Caenorhabditis</taxon>
    </lineage>
</organism>
<sequence length="520" mass="59621">MDRSRSSSRERESKRRRHRKHKHKHRRSRSRSRSYERHERGAASGIHVNPAFGIPPQTTSNYASQASQLLQQNNMMEAEICRLKNALLAEQGHRQIETQRNSMLQQELRNAQIQRDQSNKRYNDVVSERRMMIDMKTEMANRINQLEISGRHLRDQVTAANEATEVKNEEIRAITYQSEIVRQQIAVLNERNAALKAKCETVVGAQRQQYEELDAKQKQLDNAAFNVKKIEQDLQCANLEIQRLLKELENSQQLDVSRSMETRNFEEILAKKDDELRVMAYKSASELKLAHEKIDKLENRLRMEKPAVYDSMTVESIYMAIETIKSAYEKQLTKLEEEIEEIKREKETQTLGGGRITVDGDHEEERAGNAEMIEELPAYLQTPRKPDPARMGDLKKTIQCKIKLDDDTSHSSIPLFGTTTGTTVIPENEQGVDDDFLNPDVATSSGKSESMNSETATSSESLETKNLEISTLTSSGDIQNSKDVKNFTEDDLLLQTESDEMISPSQDLKLMEQQLLDSEF</sequence>
<dbReference type="Proteomes" id="UP000230233">
    <property type="component" value="Chromosome V"/>
</dbReference>
<keyword evidence="1" id="KW-0175">Coiled coil</keyword>
<feature type="compositionally biased region" description="Polar residues" evidence="2">
    <location>
        <begin position="467"/>
        <end position="479"/>
    </location>
</feature>
<feature type="compositionally biased region" description="Polar residues" evidence="2">
    <location>
        <begin position="441"/>
        <end position="452"/>
    </location>
</feature>
<feature type="compositionally biased region" description="Basic and acidic residues" evidence="2">
    <location>
        <begin position="1"/>
        <end position="13"/>
    </location>
</feature>
<feature type="compositionally biased region" description="Basic residues" evidence="2">
    <location>
        <begin position="14"/>
        <end position="32"/>
    </location>
</feature>
<reference evidence="4" key="1">
    <citation type="submission" date="2017-10" db="EMBL/GenBank/DDBJ databases">
        <title>Rapid genome shrinkage in a self-fertile nematode reveals novel sperm competition proteins.</title>
        <authorList>
            <person name="Yin D."/>
            <person name="Schwarz E.M."/>
            <person name="Thomas C.G."/>
            <person name="Felde R.L."/>
            <person name="Korf I.F."/>
            <person name="Cutter A.D."/>
            <person name="Schartner C.M."/>
            <person name="Ralston E.J."/>
            <person name="Meyer B.J."/>
            <person name="Haag E.S."/>
        </authorList>
    </citation>
    <scope>NUCLEOTIDE SEQUENCE [LARGE SCALE GENOMIC DNA]</scope>
    <source>
        <strain evidence="4">JU1422</strain>
    </source>
</reference>